<dbReference type="GO" id="GO:0006099">
    <property type="term" value="P:tricarboxylic acid cycle"/>
    <property type="evidence" value="ECO:0007669"/>
    <property type="project" value="UniProtKB-UniRule"/>
</dbReference>
<dbReference type="Gene3D" id="3.30.559.10">
    <property type="entry name" value="Chloramphenicol acetyltransferase-like domain"/>
    <property type="match status" value="1"/>
</dbReference>
<evidence type="ECO:0000259" key="11">
    <source>
        <dbReference type="PROSITE" id="PS50968"/>
    </source>
</evidence>
<evidence type="ECO:0000256" key="4">
    <source>
        <dbReference type="ARBA" id="ARBA00007317"/>
    </source>
</evidence>
<evidence type="ECO:0000256" key="7">
    <source>
        <dbReference type="ARBA" id="ARBA00022823"/>
    </source>
</evidence>
<evidence type="ECO:0000256" key="9">
    <source>
        <dbReference type="ARBA" id="ARBA00052761"/>
    </source>
</evidence>
<dbReference type="InterPro" id="IPR006255">
    <property type="entry name" value="SucB"/>
</dbReference>
<dbReference type="PANTHER" id="PTHR43416">
    <property type="entry name" value="DIHYDROLIPOYLLYSINE-RESIDUE SUCCINYLTRANSFERASE COMPONENT OF 2-OXOGLUTARATE DEHYDROGENASE COMPLEX, MITOCHONDRIAL-RELATED"/>
    <property type="match status" value="1"/>
</dbReference>
<evidence type="ECO:0000256" key="6">
    <source>
        <dbReference type="ARBA" id="ARBA00022679"/>
    </source>
</evidence>
<dbReference type="SUPFAM" id="SSF52777">
    <property type="entry name" value="CoA-dependent acyltransferases"/>
    <property type="match status" value="1"/>
</dbReference>
<keyword evidence="8 12" id="KW-0012">Acyltransferase</keyword>
<dbReference type="InterPro" id="IPR011053">
    <property type="entry name" value="Single_hybrid_motif"/>
</dbReference>
<keyword evidence="5" id="KW-0816">Tricarboxylic acid cycle</keyword>
<dbReference type="InterPro" id="IPR023213">
    <property type="entry name" value="CAT-like_dom_sf"/>
</dbReference>
<dbReference type="PANTHER" id="PTHR43416:SF5">
    <property type="entry name" value="DIHYDROLIPOYLLYSINE-RESIDUE SUCCINYLTRANSFERASE COMPONENT OF 2-OXOGLUTARATE DEHYDROGENASE COMPLEX, MITOCHONDRIAL"/>
    <property type="match status" value="1"/>
</dbReference>
<comment type="similarity">
    <text evidence="4">Belongs to the 2-oxoacid dehydrogenase family.</text>
</comment>
<evidence type="ECO:0000313" key="12">
    <source>
        <dbReference type="EMBL" id="QNS01991.1"/>
    </source>
</evidence>
<dbReference type="GO" id="GO:0004149">
    <property type="term" value="F:dihydrolipoyllysine-residue succinyltransferase activity"/>
    <property type="evidence" value="ECO:0007669"/>
    <property type="project" value="UniProtKB-UniRule"/>
</dbReference>
<dbReference type="NCBIfam" id="TIGR01347">
    <property type="entry name" value="sucB"/>
    <property type="match status" value="1"/>
</dbReference>
<dbReference type="EMBL" id="CP061275">
    <property type="protein sequence ID" value="QNS01991.1"/>
    <property type="molecule type" value="Genomic_DNA"/>
</dbReference>
<comment type="pathway">
    <text evidence="3">Amino-acid degradation; L-lysine degradation via saccharopine pathway; glutaryl-CoA from L-lysine: step 6/6.</text>
</comment>
<evidence type="ECO:0000256" key="2">
    <source>
        <dbReference type="ARBA" id="ARBA00004052"/>
    </source>
</evidence>
<keyword evidence="6 12" id="KW-0808">Transferase</keyword>
<proteinExistence type="inferred from homology"/>
<dbReference type="AlphaFoldDB" id="A0A7H1AZT6"/>
<comment type="catalytic activity">
    <reaction evidence="9">
        <text>N(6)-[(R)-dihydrolipoyl]-L-lysyl-[protein] + succinyl-CoA = N(6)-[(R)-S(8)-succinyldihydrolipoyl]-L-lysyl-[protein] + CoA</text>
        <dbReference type="Rhea" id="RHEA:15213"/>
        <dbReference type="Rhea" id="RHEA-COMP:10475"/>
        <dbReference type="Rhea" id="RHEA-COMP:20092"/>
        <dbReference type="ChEBI" id="CHEBI:57287"/>
        <dbReference type="ChEBI" id="CHEBI:57292"/>
        <dbReference type="ChEBI" id="CHEBI:83100"/>
        <dbReference type="ChEBI" id="CHEBI:83120"/>
        <dbReference type="EC" id="2.3.1.61"/>
    </reaction>
</comment>
<reference evidence="12 13" key="1">
    <citation type="submission" date="2020-09" db="EMBL/GenBank/DDBJ databases">
        <title>Genome sequence of the banana aphid, Pentalonia nigronervosa Coquerel (Hemiptera: Aphididae) and its symbionts.</title>
        <authorList>
            <person name="Mathers T.C."/>
            <person name="Mugford S.T."/>
            <person name="Hogenhout S.A."/>
            <person name="Tripathi L."/>
        </authorList>
    </citation>
    <scope>NUCLEOTIDE SEQUENCE [LARGE SCALE GENOMIC DNA]</scope>
    <source>
        <strain evidence="12">Ba4</strain>
    </source>
</reference>
<dbReference type="Pfam" id="PF00198">
    <property type="entry name" value="2-oxoacid_dh"/>
    <property type="match status" value="1"/>
</dbReference>
<comment type="cofactor">
    <cofactor evidence="1">
        <name>(R)-lipoate</name>
        <dbReference type="ChEBI" id="CHEBI:83088"/>
    </cofactor>
</comment>
<dbReference type="Gene3D" id="2.40.50.100">
    <property type="match status" value="1"/>
</dbReference>
<dbReference type="CDD" id="cd06849">
    <property type="entry name" value="lipoyl_domain"/>
    <property type="match status" value="1"/>
</dbReference>
<dbReference type="PROSITE" id="PS50968">
    <property type="entry name" value="BIOTINYL_LIPOYL"/>
    <property type="match status" value="1"/>
</dbReference>
<dbReference type="InterPro" id="IPR001078">
    <property type="entry name" value="2-oxoacid_DH_actylTfrase"/>
</dbReference>
<dbReference type="Proteomes" id="UP000516346">
    <property type="component" value="Chromosome"/>
</dbReference>
<feature type="domain" description="Lipoyl-binding" evidence="11">
    <location>
        <begin position="3"/>
        <end position="78"/>
    </location>
</feature>
<dbReference type="Pfam" id="PF00364">
    <property type="entry name" value="Biotin_lipoyl"/>
    <property type="match status" value="1"/>
</dbReference>
<sequence length="411" mass="46928">MKTINILVPDLPESVNNATVSKWHKTIGSEIYRNDNIVDIETDKIMLAVSSPCNGILIKIFEKEGEIVQSQQILGIIQKKNNILDTTQTNTINITKKNVEDLTTTNKQKHNLDKNNYYNSPSIRRLKNIKNAKRVSIEKTKNKADIKNLHVSNTIQQNSESNASKNLFFNTNNHNIINNMFEKRVKMTRLRQRIAERLLESQKNTAMLTTFNEVNMQSIMLLRKKYGEIFQKKHGIRMGFMPFYVKSVVYALKKFPEINAYIDKTDIVYYKNFDINIAISTPRGLIAPVLKNADSMSMAEIEKKIQEFSIKGFENNIHINELTGGNFTITNGGVFGALLSTPIINPPQTAILGIHLIHDRPMAVNGKITILPMMYLALSYDHRLIDGKESINFLSTIKNILEDFNRILIDV</sequence>
<dbReference type="SUPFAM" id="SSF51230">
    <property type="entry name" value="Single hybrid motif"/>
    <property type="match status" value="1"/>
</dbReference>
<evidence type="ECO:0000256" key="5">
    <source>
        <dbReference type="ARBA" id="ARBA00022532"/>
    </source>
</evidence>
<dbReference type="EC" id="2.3.1.61" evidence="10"/>
<keyword evidence="7" id="KW-0450">Lipoyl</keyword>
<dbReference type="GO" id="GO:0005829">
    <property type="term" value="C:cytosol"/>
    <property type="evidence" value="ECO:0007669"/>
    <property type="project" value="TreeGrafter"/>
</dbReference>
<gene>
    <name evidence="12" type="primary">sucB</name>
    <name evidence="12" type="ORF">ICW73_00785</name>
</gene>
<accession>A0A7H1AZT6</accession>
<dbReference type="NCBIfam" id="NF004309">
    <property type="entry name" value="PRK05704.1"/>
    <property type="match status" value="1"/>
</dbReference>
<evidence type="ECO:0000313" key="13">
    <source>
        <dbReference type="Proteomes" id="UP000516346"/>
    </source>
</evidence>
<evidence type="ECO:0000256" key="3">
    <source>
        <dbReference type="ARBA" id="ARBA00005145"/>
    </source>
</evidence>
<name>A0A7H1AZT6_9GAMM</name>
<organism evidence="12 13">
    <name type="scientific">Buchnera aphidicola</name>
    <name type="common">Pentalonia nigronervosa</name>
    <dbReference type="NCBI Taxonomy" id="1309793"/>
    <lineage>
        <taxon>Bacteria</taxon>
        <taxon>Pseudomonadati</taxon>
        <taxon>Pseudomonadota</taxon>
        <taxon>Gammaproteobacteria</taxon>
        <taxon>Enterobacterales</taxon>
        <taxon>Erwiniaceae</taxon>
        <taxon>Buchnera</taxon>
    </lineage>
</organism>
<evidence type="ECO:0000256" key="1">
    <source>
        <dbReference type="ARBA" id="ARBA00001938"/>
    </source>
</evidence>
<dbReference type="GO" id="GO:0033512">
    <property type="term" value="P:L-lysine catabolic process to acetyl-CoA via saccharopine"/>
    <property type="evidence" value="ECO:0007669"/>
    <property type="project" value="UniProtKB-UniPathway"/>
</dbReference>
<protein>
    <recommendedName>
        <fullName evidence="10">Dihydrolipoyllysine-residue succinyltransferase</fullName>
        <ecNumber evidence="10">2.3.1.61</ecNumber>
    </recommendedName>
</protein>
<dbReference type="UniPathway" id="UPA00868">
    <property type="reaction ID" value="UER00840"/>
</dbReference>
<evidence type="ECO:0000256" key="8">
    <source>
        <dbReference type="ARBA" id="ARBA00023315"/>
    </source>
</evidence>
<dbReference type="GO" id="GO:0045252">
    <property type="term" value="C:oxoglutarate dehydrogenase complex"/>
    <property type="evidence" value="ECO:0007669"/>
    <property type="project" value="UniProtKB-UniRule"/>
</dbReference>
<comment type="function">
    <text evidence="2">E2 component of the 2-oxoglutarate dehydrogenase (OGDH) complex which catalyzes the second step in the conversion of 2-oxoglutarate to succinyl-CoA and CO(2).</text>
</comment>
<dbReference type="InterPro" id="IPR050537">
    <property type="entry name" value="2-oxoacid_dehydrogenase"/>
</dbReference>
<evidence type="ECO:0000256" key="10">
    <source>
        <dbReference type="NCBIfam" id="TIGR01347"/>
    </source>
</evidence>
<dbReference type="InterPro" id="IPR000089">
    <property type="entry name" value="Biotin_lipoyl"/>
</dbReference>